<dbReference type="AlphaFoldDB" id="A0ABD3QYY3"/>
<organism evidence="3 4">
    <name type="scientific">Cyclotella atomus</name>
    <dbReference type="NCBI Taxonomy" id="382360"/>
    <lineage>
        <taxon>Eukaryota</taxon>
        <taxon>Sar</taxon>
        <taxon>Stramenopiles</taxon>
        <taxon>Ochrophyta</taxon>
        <taxon>Bacillariophyta</taxon>
        <taxon>Coscinodiscophyceae</taxon>
        <taxon>Thalassiosirophycidae</taxon>
        <taxon>Stephanodiscales</taxon>
        <taxon>Stephanodiscaceae</taxon>
        <taxon>Cyclotella</taxon>
    </lineage>
</organism>
<evidence type="ECO:0000313" key="4">
    <source>
        <dbReference type="Proteomes" id="UP001530400"/>
    </source>
</evidence>
<keyword evidence="2" id="KW-0732">Signal</keyword>
<evidence type="ECO:0000313" key="3">
    <source>
        <dbReference type="EMBL" id="KAL3804771.1"/>
    </source>
</evidence>
<protein>
    <submittedName>
        <fullName evidence="3">Uncharacterized protein</fullName>
    </submittedName>
</protein>
<feature type="compositionally biased region" description="Polar residues" evidence="1">
    <location>
        <begin position="210"/>
        <end position="264"/>
    </location>
</feature>
<feature type="compositionally biased region" description="Low complexity" evidence="1">
    <location>
        <begin position="172"/>
        <end position="202"/>
    </location>
</feature>
<keyword evidence="4" id="KW-1185">Reference proteome</keyword>
<feature type="signal peptide" evidence="2">
    <location>
        <begin position="1"/>
        <end position="22"/>
    </location>
</feature>
<feature type="compositionally biased region" description="Low complexity" evidence="1">
    <location>
        <begin position="265"/>
        <end position="284"/>
    </location>
</feature>
<proteinExistence type="predicted"/>
<evidence type="ECO:0000256" key="2">
    <source>
        <dbReference type="SAM" id="SignalP"/>
    </source>
</evidence>
<dbReference type="PROSITE" id="PS51257">
    <property type="entry name" value="PROKAR_LIPOPROTEIN"/>
    <property type="match status" value="1"/>
</dbReference>
<evidence type="ECO:0000256" key="1">
    <source>
        <dbReference type="SAM" id="MobiDB-lite"/>
    </source>
</evidence>
<feature type="region of interest" description="Disordered" evidence="1">
    <location>
        <begin position="428"/>
        <end position="456"/>
    </location>
</feature>
<sequence>MVRLVALAASIISISCHGFASAIGKQNRLRGGSSNNERYLNSNVQYYSIPSSGLCAIKDERTPSWITEFYTDYTECCSKGWVEAKCLAEAPPGAIASNSATTDDNSEYYYQVSTTGMCSPVDAYTPSYLTVADYFTSYRACCKKSWNEAACMAANVELTPTNSPSLKPTDAPSSSAGPSYQPSSSKVPSAEPSSSPSVSPSSLHLDHNATETSNETTIADATPFSSETNSSEPSDTTEVNGTDINATDVTNASSKEPAFSTTEPSETNSTQVESNETSTTTTTTTTTTTYIASNSSCVAALWHVSEDFQRCTNAFGYDPQWDADNLRDMYLHSSLHNCCAMFFYVHGKECIHEDICAVEVDEETYDPCTAKWHPNHVNQDGCSNSEDFPEEWLGNDSLFFGSAGDCCDSMFGARDCVVYDECEDREVSTTEPPLHTDPPEPSTHAPDASSTEPPCQSAKWHLSEDFRMCTNSLSYPEFWKTPVLAPIYLLSTVEECCINFFGGDCIDIEDVCAPLCESAKWHPSPDSKSCTNARDNYPLIWDSEDLAPVYLHSTAISCCDKFFGGNMELCSPHDVCAISTTTSSVAPVTTAGGAETTAETSSTKVSQSTTELSSSESSVSEFDCKSSRWHPDPINSDGCSNSLTYPPEWEHAHGLWFDDAESCCEFFGTPDQPCKVYKMCEEEELPTVTTSTPQPSTTAAEEPKDCISNTWYPDMINKDGCSNSLDVDESLRGNPHFSFSSSEECCNTILRYKECKIYQVCEEGDSTTTSTTPQVLSCKSSKWHPDLIHADGCSNSIDNIGEDWDSKFFLNSPEACCAQFFSDGECVVHKDCDDQAETGAELAEPPCQSTKWHPDMIYRNGCSNSLDNVPEEWDERYFLDSPEACCNLFFKDENCIVHRDCDDQIEASVSSTQEA</sequence>
<gene>
    <name evidence="3" type="ORF">ACHAWO_013799</name>
</gene>
<name>A0ABD3QYY3_9STRA</name>
<dbReference type="EMBL" id="JALLPJ020000029">
    <property type="protein sequence ID" value="KAL3804771.1"/>
    <property type="molecule type" value="Genomic_DNA"/>
</dbReference>
<feature type="region of interest" description="Disordered" evidence="1">
    <location>
        <begin position="587"/>
        <end position="617"/>
    </location>
</feature>
<feature type="region of interest" description="Disordered" evidence="1">
    <location>
        <begin position="159"/>
        <end position="284"/>
    </location>
</feature>
<accession>A0ABD3QYY3</accession>
<dbReference type="Proteomes" id="UP001530400">
    <property type="component" value="Unassembled WGS sequence"/>
</dbReference>
<comment type="caution">
    <text evidence="3">The sequence shown here is derived from an EMBL/GenBank/DDBJ whole genome shotgun (WGS) entry which is preliminary data.</text>
</comment>
<reference evidence="3 4" key="1">
    <citation type="submission" date="2024-10" db="EMBL/GenBank/DDBJ databases">
        <title>Updated reference genomes for cyclostephanoid diatoms.</title>
        <authorList>
            <person name="Roberts W.R."/>
            <person name="Alverson A.J."/>
        </authorList>
    </citation>
    <scope>NUCLEOTIDE SEQUENCE [LARGE SCALE GENOMIC DNA]</scope>
    <source>
        <strain evidence="3 4">AJA010-31</strain>
    </source>
</reference>
<feature type="chain" id="PRO_5044869699" evidence="2">
    <location>
        <begin position="23"/>
        <end position="915"/>
    </location>
</feature>